<evidence type="ECO:0000313" key="12">
    <source>
        <dbReference type="EMBL" id="SLN47754.1"/>
    </source>
</evidence>
<gene>
    <name evidence="12" type="primary">xcpT</name>
    <name evidence="12" type="ORF">PEL8287_02455</name>
</gene>
<organism evidence="12 13">
    <name type="scientific">Roseovarius litorisediminis</name>
    <dbReference type="NCBI Taxonomy" id="1312363"/>
    <lineage>
        <taxon>Bacteria</taxon>
        <taxon>Pseudomonadati</taxon>
        <taxon>Pseudomonadota</taxon>
        <taxon>Alphaproteobacteria</taxon>
        <taxon>Rhodobacterales</taxon>
        <taxon>Roseobacteraceae</taxon>
        <taxon>Roseovarius</taxon>
    </lineage>
</organism>
<dbReference type="Pfam" id="PF07963">
    <property type="entry name" value="N_methyl"/>
    <property type="match status" value="1"/>
</dbReference>
<evidence type="ECO:0000256" key="2">
    <source>
        <dbReference type="ARBA" id="ARBA00009984"/>
    </source>
</evidence>
<evidence type="ECO:0000256" key="4">
    <source>
        <dbReference type="ARBA" id="ARBA00022475"/>
    </source>
</evidence>
<keyword evidence="5" id="KW-0488">Methylation</keyword>
<evidence type="ECO:0000259" key="11">
    <source>
        <dbReference type="Pfam" id="PF08334"/>
    </source>
</evidence>
<dbReference type="Gene3D" id="3.30.700.10">
    <property type="entry name" value="Glycoprotein, Type 4 Pilin"/>
    <property type="match status" value="1"/>
</dbReference>
<sequence length="170" mass="19039">MIPSEKLYEFRNDFTMQINASRNLQTQSQSSEDEGFSLLELMVVVVIMSILALVVMPRIIDRPDQARVARVKSDLAVLNSAVKLYKLDNYRYPTTEQGLMALVEAPTTEPVPKNWAQNGYIDRLPKDPWGNDYQYLQPGVHDQVDIFTLGADGVSGGTGLDADIGTWTEE</sequence>
<keyword evidence="6" id="KW-0997">Cell inner membrane</keyword>
<dbReference type="InterPro" id="IPR045584">
    <property type="entry name" value="Pilin-like"/>
</dbReference>
<dbReference type="NCBIfam" id="TIGR02532">
    <property type="entry name" value="IV_pilin_GFxxxE"/>
    <property type="match status" value="1"/>
</dbReference>
<dbReference type="InterPro" id="IPR013545">
    <property type="entry name" value="T2SS_protein-GspG_C"/>
</dbReference>
<keyword evidence="7 10" id="KW-0812">Transmembrane</keyword>
<evidence type="ECO:0000256" key="10">
    <source>
        <dbReference type="SAM" id="Phobius"/>
    </source>
</evidence>
<dbReference type="GO" id="GO:0005886">
    <property type="term" value="C:plasma membrane"/>
    <property type="evidence" value="ECO:0007669"/>
    <property type="project" value="UniProtKB-SubCell"/>
</dbReference>
<dbReference type="PRINTS" id="PR00813">
    <property type="entry name" value="BCTERIALGSPG"/>
</dbReference>
<feature type="transmembrane region" description="Helical" evidence="10">
    <location>
        <begin position="41"/>
        <end position="60"/>
    </location>
</feature>
<dbReference type="GO" id="GO:0015628">
    <property type="term" value="P:protein secretion by the type II secretion system"/>
    <property type="evidence" value="ECO:0007669"/>
    <property type="project" value="InterPro"/>
</dbReference>
<reference evidence="12 13" key="1">
    <citation type="submission" date="2017-03" db="EMBL/GenBank/DDBJ databases">
        <authorList>
            <person name="Afonso C.L."/>
            <person name="Miller P.J."/>
            <person name="Scott M.A."/>
            <person name="Spackman E."/>
            <person name="Goraichik I."/>
            <person name="Dimitrov K.M."/>
            <person name="Suarez D.L."/>
            <person name="Swayne D.E."/>
        </authorList>
    </citation>
    <scope>NUCLEOTIDE SEQUENCE [LARGE SCALE GENOMIC DNA]</scope>
    <source>
        <strain evidence="12 13">CECT 8287</strain>
    </source>
</reference>
<dbReference type="GO" id="GO:0015627">
    <property type="term" value="C:type II protein secretion system complex"/>
    <property type="evidence" value="ECO:0007669"/>
    <property type="project" value="InterPro"/>
</dbReference>
<dbReference type="NCBIfam" id="TIGR01710">
    <property type="entry name" value="typeII_sec_gspG"/>
    <property type="match status" value="1"/>
</dbReference>
<dbReference type="PANTHER" id="PTHR30093">
    <property type="entry name" value="GENERAL SECRETION PATHWAY PROTEIN G"/>
    <property type="match status" value="1"/>
</dbReference>
<evidence type="ECO:0000256" key="7">
    <source>
        <dbReference type="ARBA" id="ARBA00022692"/>
    </source>
</evidence>
<evidence type="ECO:0000313" key="13">
    <source>
        <dbReference type="Proteomes" id="UP000193827"/>
    </source>
</evidence>
<evidence type="ECO:0000256" key="1">
    <source>
        <dbReference type="ARBA" id="ARBA00004377"/>
    </source>
</evidence>
<comment type="subcellular location">
    <subcellularLocation>
        <location evidence="1">Cell inner membrane</location>
        <topology evidence="1">Single-pass membrane protein</topology>
    </subcellularLocation>
</comment>
<comment type="similarity">
    <text evidence="2">Belongs to the GSP G family.</text>
</comment>
<dbReference type="Proteomes" id="UP000193827">
    <property type="component" value="Unassembled WGS sequence"/>
</dbReference>
<dbReference type="PANTHER" id="PTHR30093:SF44">
    <property type="entry name" value="TYPE II SECRETION SYSTEM CORE PROTEIN G"/>
    <property type="match status" value="1"/>
</dbReference>
<dbReference type="InterPro" id="IPR010054">
    <property type="entry name" value="Type2_sec_GspG"/>
</dbReference>
<dbReference type="Pfam" id="PF08334">
    <property type="entry name" value="T2SSG"/>
    <property type="match status" value="1"/>
</dbReference>
<evidence type="ECO:0000256" key="8">
    <source>
        <dbReference type="ARBA" id="ARBA00022989"/>
    </source>
</evidence>
<name>A0A1Y5SXZ2_9RHOB</name>
<protein>
    <recommendedName>
        <fullName evidence="3">Type II secretion system core protein G</fullName>
    </recommendedName>
</protein>
<keyword evidence="4" id="KW-1003">Cell membrane</keyword>
<keyword evidence="13" id="KW-1185">Reference proteome</keyword>
<dbReference type="AlphaFoldDB" id="A0A1Y5SXZ2"/>
<keyword evidence="9 10" id="KW-0472">Membrane</keyword>
<keyword evidence="8 10" id="KW-1133">Transmembrane helix</keyword>
<accession>A0A1Y5SXZ2</accession>
<dbReference type="SUPFAM" id="SSF54523">
    <property type="entry name" value="Pili subunits"/>
    <property type="match status" value="1"/>
</dbReference>
<evidence type="ECO:0000256" key="6">
    <source>
        <dbReference type="ARBA" id="ARBA00022519"/>
    </source>
</evidence>
<dbReference type="EMBL" id="FWFL01000006">
    <property type="protein sequence ID" value="SLN47754.1"/>
    <property type="molecule type" value="Genomic_DNA"/>
</dbReference>
<dbReference type="InterPro" id="IPR012902">
    <property type="entry name" value="N_methyl_site"/>
</dbReference>
<evidence type="ECO:0000256" key="9">
    <source>
        <dbReference type="ARBA" id="ARBA00023136"/>
    </source>
</evidence>
<evidence type="ECO:0000256" key="3">
    <source>
        <dbReference type="ARBA" id="ARBA00020042"/>
    </source>
</evidence>
<dbReference type="PROSITE" id="PS00409">
    <property type="entry name" value="PROKAR_NTER_METHYL"/>
    <property type="match status" value="1"/>
</dbReference>
<feature type="domain" description="Type II secretion system protein GspG C-terminal" evidence="11">
    <location>
        <begin position="58"/>
        <end position="167"/>
    </location>
</feature>
<proteinExistence type="inferred from homology"/>
<evidence type="ECO:0000256" key="5">
    <source>
        <dbReference type="ARBA" id="ARBA00022481"/>
    </source>
</evidence>
<dbReference type="InterPro" id="IPR000983">
    <property type="entry name" value="Bac_GSPG_pilin"/>
</dbReference>